<dbReference type="InterPro" id="IPR029787">
    <property type="entry name" value="Nucleotide_cyclase"/>
</dbReference>
<dbReference type="SUPFAM" id="SSF55073">
    <property type="entry name" value="Nucleotide cyclase"/>
    <property type="match status" value="1"/>
</dbReference>
<dbReference type="Proteomes" id="UP000199428">
    <property type="component" value="Unassembled WGS sequence"/>
</dbReference>
<proteinExistence type="predicted"/>
<dbReference type="EMBL" id="FMWK01000010">
    <property type="protein sequence ID" value="SCZ79769.1"/>
    <property type="molecule type" value="Genomic_DNA"/>
</dbReference>
<evidence type="ECO:0000313" key="2">
    <source>
        <dbReference type="EMBL" id="SCZ79769.1"/>
    </source>
</evidence>
<evidence type="ECO:0000313" key="3">
    <source>
        <dbReference type="Proteomes" id="UP000199428"/>
    </source>
</evidence>
<dbReference type="AlphaFoldDB" id="A0A1G5S2H4"/>
<sequence length="540" mass="62841">MNDVLLSKKSPQVVELIKQMEAVRKVENEKYVDLACDLFDMAQEEGNEDLRNFASCTLGDALCQNNEFTQAVYYLSAGLQGIINTDEYRLICRCYNEMGIIMRSEGHFITSQENYVNSIDMARAHRMYYQEALACGNFASLCEEMGARGEALEYHYRAIECCQFIEDEALKNSLLVMEYAQLTKLYVISGDLTQAKAILDEMDRLDKEYPDEENFFGVSLARLYYYDAIKEKELSDKYKEDSIKAFYSVTDVVVYFDEIEALVLLLLEKREYVTLEKMFDHIDLKAGEDEVINIRLRLESWKIKMYEAIDDRVKIAQCSYNYYRYDSMKSRANRKSFTTTLRLKTELVQQKTKNLFLSAQAETDTLTGLANRMKLNNVIDELFMMAVDKGHKLGVEMMDVDFFKQVNDNYGHAKGDQLLAAMGRGFREINEEFEKVFVARYGGDEFILYYYDMEDDEILQVADRIRDMVAKIGKELEIEQISVSQGIVNRVPDPLNRAWDFLNAADYALYYVKEHGKANVKLIHNGYELEKYFDRMLEKD</sequence>
<reference evidence="2 3" key="1">
    <citation type="submission" date="2016-10" db="EMBL/GenBank/DDBJ databases">
        <authorList>
            <person name="de Groot N.N."/>
        </authorList>
    </citation>
    <scope>NUCLEOTIDE SEQUENCE [LARGE SCALE GENOMIC DNA]</scope>
    <source>
        <strain evidence="2 3">DSM 10317</strain>
    </source>
</reference>
<dbReference type="GO" id="GO:0005886">
    <property type="term" value="C:plasma membrane"/>
    <property type="evidence" value="ECO:0007669"/>
    <property type="project" value="TreeGrafter"/>
</dbReference>
<gene>
    <name evidence="2" type="ORF">SAMN02910350_01957</name>
</gene>
<dbReference type="PANTHER" id="PTHR45138">
    <property type="entry name" value="REGULATORY COMPONENTS OF SENSORY TRANSDUCTION SYSTEM"/>
    <property type="match status" value="1"/>
</dbReference>
<dbReference type="InterPro" id="IPR043128">
    <property type="entry name" value="Rev_trsase/Diguanyl_cyclase"/>
</dbReference>
<dbReference type="Gene3D" id="1.25.40.10">
    <property type="entry name" value="Tetratricopeptide repeat domain"/>
    <property type="match status" value="1"/>
</dbReference>
<dbReference type="Pfam" id="PF00990">
    <property type="entry name" value="GGDEF"/>
    <property type="match status" value="1"/>
</dbReference>
<dbReference type="GO" id="GO:0043709">
    <property type="term" value="P:cell adhesion involved in single-species biofilm formation"/>
    <property type="evidence" value="ECO:0007669"/>
    <property type="project" value="TreeGrafter"/>
</dbReference>
<dbReference type="InterPro" id="IPR050469">
    <property type="entry name" value="Diguanylate_Cyclase"/>
</dbReference>
<organism evidence="2 3">
    <name type="scientific">Pseudobutyrivibrio xylanivorans</name>
    <dbReference type="NCBI Taxonomy" id="185007"/>
    <lineage>
        <taxon>Bacteria</taxon>
        <taxon>Bacillati</taxon>
        <taxon>Bacillota</taxon>
        <taxon>Clostridia</taxon>
        <taxon>Lachnospirales</taxon>
        <taxon>Lachnospiraceae</taxon>
        <taxon>Pseudobutyrivibrio</taxon>
    </lineage>
</organism>
<dbReference type="SMART" id="SM00267">
    <property type="entry name" value="GGDEF"/>
    <property type="match status" value="1"/>
</dbReference>
<dbReference type="GO" id="GO:0052621">
    <property type="term" value="F:diguanylate cyclase activity"/>
    <property type="evidence" value="ECO:0007669"/>
    <property type="project" value="TreeGrafter"/>
</dbReference>
<dbReference type="CDD" id="cd01949">
    <property type="entry name" value="GGDEF"/>
    <property type="match status" value="1"/>
</dbReference>
<dbReference type="PANTHER" id="PTHR45138:SF9">
    <property type="entry name" value="DIGUANYLATE CYCLASE DGCM-RELATED"/>
    <property type="match status" value="1"/>
</dbReference>
<accession>A0A1G5S2H4</accession>
<dbReference type="SUPFAM" id="SSF48452">
    <property type="entry name" value="TPR-like"/>
    <property type="match status" value="1"/>
</dbReference>
<evidence type="ECO:0000259" key="1">
    <source>
        <dbReference type="PROSITE" id="PS50887"/>
    </source>
</evidence>
<dbReference type="PROSITE" id="PS50887">
    <property type="entry name" value="GGDEF"/>
    <property type="match status" value="1"/>
</dbReference>
<protein>
    <submittedName>
        <fullName evidence="2">Diguanylate cyclase (GGDEF) domain-containing protein</fullName>
    </submittedName>
</protein>
<dbReference type="Gene3D" id="3.30.70.270">
    <property type="match status" value="1"/>
</dbReference>
<name>A0A1G5S2H4_PSEXY</name>
<dbReference type="RefSeq" id="WP_176757649.1">
    <property type="nucleotide sequence ID" value="NZ_FMWK01000010.1"/>
</dbReference>
<dbReference type="InterPro" id="IPR000160">
    <property type="entry name" value="GGDEF_dom"/>
</dbReference>
<dbReference type="NCBIfam" id="TIGR00254">
    <property type="entry name" value="GGDEF"/>
    <property type="match status" value="1"/>
</dbReference>
<dbReference type="GO" id="GO:1902201">
    <property type="term" value="P:negative regulation of bacterial-type flagellum-dependent cell motility"/>
    <property type="evidence" value="ECO:0007669"/>
    <property type="project" value="TreeGrafter"/>
</dbReference>
<feature type="domain" description="GGDEF" evidence="1">
    <location>
        <begin position="391"/>
        <end position="525"/>
    </location>
</feature>
<dbReference type="InterPro" id="IPR011990">
    <property type="entry name" value="TPR-like_helical_dom_sf"/>
</dbReference>